<evidence type="ECO:0000313" key="7">
    <source>
        <dbReference type="Proteomes" id="UP000815677"/>
    </source>
</evidence>
<evidence type="ECO:0000256" key="4">
    <source>
        <dbReference type="ARBA" id="ARBA00023136"/>
    </source>
</evidence>
<accession>A0ABQ0M5N0</accession>
<proteinExistence type="predicted"/>
<reference evidence="6" key="1">
    <citation type="submission" date="2014-09" db="EMBL/GenBank/DDBJ databases">
        <title>Genome sequence of the luminous mushroom Mycena chlorophos for searching fungal bioluminescence genes.</title>
        <authorList>
            <person name="Tanaka Y."/>
            <person name="Kasuga D."/>
            <person name="Oba Y."/>
            <person name="Hase S."/>
            <person name="Sato K."/>
            <person name="Oba Y."/>
            <person name="Sakakibara Y."/>
        </authorList>
    </citation>
    <scope>NUCLEOTIDE SEQUENCE</scope>
</reference>
<evidence type="ECO:0000256" key="1">
    <source>
        <dbReference type="ARBA" id="ARBA00004127"/>
    </source>
</evidence>
<feature type="region of interest" description="Disordered" evidence="5">
    <location>
        <begin position="1"/>
        <end position="28"/>
    </location>
</feature>
<dbReference type="InterPro" id="IPR018819">
    <property type="entry name" value="Nur1/Mug154"/>
</dbReference>
<dbReference type="Proteomes" id="UP000815677">
    <property type="component" value="Unassembled WGS sequence"/>
</dbReference>
<organism evidence="6 7">
    <name type="scientific">Mycena chlorophos</name>
    <name type="common">Agaric fungus</name>
    <name type="synonym">Agaricus chlorophos</name>
    <dbReference type="NCBI Taxonomy" id="658473"/>
    <lineage>
        <taxon>Eukaryota</taxon>
        <taxon>Fungi</taxon>
        <taxon>Dikarya</taxon>
        <taxon>Basidiomycota</taxon>
        <taxon>Agaricomycotina</taxon>
        <taxon>Agaricomycetes</taxon>
        <taxon>Agaricomycetidae</taxon>
        <taxon>Agaricales</taxon>
        <taxon>Marasmiineae</taxon>
        <taxon>Mycenaceae</taxon>
        <taxon>Mycena</taxon>
    </lineage>
</organism>
<evidence type="ECO:0000313" key="6">
    <source>
        <dbReference type="EMBL" id="GAT58670.1"/>
    </source>
</evidence>
<keyword evidence="4" id="KW-0472">Membrane</keyword>
<comment type="subcellular location">
    <subcellularLocation>
        <location evidence="1">Endomembrane system</location>
        <topology evidence="1">Multi-pass membrane protein</topology>
    </subcellularLocation>
</comment>
<evidence type="ECO:0008006" key="8">
    <source>
        <dbReference type="Google" id="ProtNLM"/>
    </source>
</evidence>
<evidence type="ECO:0000256" key="3">
    <source>
        <dbReference type="ARBA" id="ARBA00022989"/>
    </source>
</evidence>
<dbReference type="PANTHER" id="PTHR28293:SF1">
    <property type="entry name" value="NUCLEAR RIM PROTEIN 1"/>
    <property type="match status" value="1"/>
</dbReference>
<name>A0ABQ0M5N0_MYCCL</name>
<dbReference type="Pfam" id="PF10332">
    <property type="entry name" value="DUF2418"/>
    <property type="match status" value="1"/>
</dbReference>
<feature type="compositionally biased region" description="Polar residues" evidence="5">
    <location>
        <begin position="9"/>
        <end position="18"/>
    </location>
</feature>
<evidence type="ECO:0000256" key="5">
    <source>
        <dbReference type="SAM" id="MobiDB-lite"/>
    </source>
</evidence>
<keyword evidence="3" id="KW-1133">Transmembrane helix</keyword>
<keyword evidence="7" id="KW-1185">Reference proteome</keyword>
<protein>
    <recommendedName>
        <fullName evidence="8">Nuclear rim protein 1</fullName>
    </recommendedName>
</protein>
<keyword evidence="2" id="KW-0812">Transmembrane</keyword>
<dbReference type="PANTHER" id="PTHR28293">
    <property type="entry name" value="NUCLEAR RIM PROTEIN 1"/>
    <property type="match status" value="1"/>
</dbReference>
<evidence type="ECO:0000256" key="2">
    <source>
        <dbReference type="ARBA" id="ARBA00022692"/>
    </source>
</evidence>
<sequence length="367" mass="40799">MALRRRAMNASTNTSSPASLPPRTPKPRESIAIARSPLASPSISTNVAFDWEAARSVAPLTTPQSGKRLPRRSMAVSATPLRKGVVRKRSLYERVSSIPSQVSFHIAMFPSNVPLPKPQTSAYIVGGALNLIHICVRFSSASNVPDSDLGWEDMYREGEGHSWFDWTVPVTLCLVAASLLNTMYLFTRVKLYRLHMRADPVSSPNSKFVAAQLDFQPLAPPPLSARIFKALWFGFSTSWRFLLGMQLPVRNPPPPPKVARVQQLEVWTPGEFESMLFNVYSPAQSLLWCATGPSNWISTVLLLVVVGVQSSVMAQFFKALVKDKEIIATEVLNEYNTGFVYPRLNPVRADVAVQTHQSEVVNVWDDY</sequence>
<gene>
    <name evidence="6" type="ORF">MCHLO_15076</name>
</gene>
<dbReference type="EMBL" id="DF849761">
    <property type="protein sequence ID" value="GAT58670.1"/>
    <property type="molecule type" value="Genomic_DNA"/>
</dbReference>